<accession>A0A412N4Y9</accession>
<dbReference type="PANTHER" id="PTHR12867">
    <property type="entry name" value="GLYCOSYL TRANSFERASE-RELATED"/>
    <property type="match status" value="1"/>
</dbReference>
<evidence type="ECO:0000256" key="1">
    <source>
        <dbReference type="ARBA" id="ARBA00004240"/>
    </source>
</evidence>
<protein>
    <submittedName>
        <fullName evidence="7">Exopolysaccharide biosynthesis protein</fullName>
    </submittedName>
</protein>
<feature type="domain" description="Glycosyl transferase family 28 C-terminal" evidence="6">
    <location>
        <begin position="56"/>
        <end position="151"/>
    </location>
</feature>
<comment type="caution">
    <text evidence="7">The sequence shown here is derived from an EMBL/GenBank/DDBJ whole genome shotgun (WGS) entry which is preliminary data.</text>
</comment>
<keyword evidence="5" id="KW-0256">Endoplasmic reticulum</keyword>
<evidence type="ECO:0000313" key="7">
    <source>
        <dbReference type="EMBL" id="RGT33704.1"/>
    </source>
</evidence>
<dbReference type="GO" id="GO:0006488">
    <property type="term" value="P:dolichol-linked oligosaccharide biosynthetic process"/>
    <property type="evidence" value="ECO:0007669"/>
    <property type="project" value="InterPro"/>
</dbReference>
<evidence type="ECO:0000256" key="5">
    <source>
        <dbReference type="ARBA" id="ARBA00022824"/>
    </source>
</evidence>
<dbReference type="Gene3D" id="3.40.50.2000">
    <property type="entry name" value="Glycogen Phosphorylase B"/>
    <property type="match status" value="1"/>
</dbReference>
<proteinExistence type="inferred from homology"/>
<dbReference type="InterPro" id="IPR039042">
    <property type="entry name" value="Alg13-like"/>
</dbReference>
<dbReference type="AlphaFoldDB" id="A0A412N4Y9"/>
<gene>
    <name evidence="7" type="ORF">DWX38_07925</name>
</gene>
<dbReference type="GO" id="GO:0016758">
    <property type="term" value="F:hexosyltransferase activity"/>
    <property type="evidence" value="ECO:0007669"/>
    <property type="project" value="InterPro"/>
</dbReference>
<dbReference type="PANTHER" id="PTHR12867:SF6">
    <property type="entry name" value="N-ACETYLGLUCOSAMINYLDIPHOSPHODOLICHOL N-ACETYLGLUCOSAMINYLTRANSFERASE"/>
    <property type="match status" value="1"/>
</dbReference>
<comment type="subcellular location">
    <subcellularLocation>
        <location evidence="1">Endoplasmic reticulum</location>
    </subcellularLocation>
</comment>
<dbReference type="Pfam" id="PF04101">
    <property type="entry name" value="Glyco_tran_28_C"/>
    <property type="match status" value="1"/>
</dbReference>
<evidence type="ECO:0000256" key="3">
    <source>
        <dbReference type="ARBA" id="ARBA00022676"/>
    </source>
</evidence>
<evidence type="ECO:0000256" key="4">
    <source>
        <dbReference type="ARBA" id="ARBA00022679"/>
    </source>
</evidence>
<keyword evidence="3" id="KW-0328">Glycosyltransferase</keyword>
<evidence type="ECO:0000256" key="2">
    <source>
        <dbReference type="ARBA" id="ARBA00006962"/>
    </source>
</evidence>
<organism evidence="7 8">
    <name type="scientific">Bacteroides clarus</name>
    <dbReference type="NCBI Taxonomy" id="626929"/>
    <lineage>
        <taxon>Bacteria</taxon>
        <taxon>Pseudomonadati</taxon>
        <taxon>Bacteroidota</taxon>
        <taxon>Bacteroidia</taxon>
        <taxon>Bacteroidales</taxon>
        <taxon>Bacteroidaceae</taxon>
        <taxon>Bacteroides</taxon>
    </lineage>
</organism>
<evidence type="ECO:0000313" key="8">
    <source>
        <dbReference type="Proteomes" id="UP000285159"/>
    </source>
</evidence>
<evidence type="ECO:0000259" key="6">
    <source>
        <dbReference type="Pfam" id="PF04101"/>
    </source>
</evidence>
<reference evidence="7 8" key="1">
    <citation type="submission" date="2018-08" db="EMBL/GenBank/DDBJ databases">
        <title>A genome reference for cultivated species of the human gut microbiota.</title>
        <authorList>
            <person name="Zou Y."/>
            <person name="Xue W."/>
            <person name="Luo G."/>
        </authorList>
    </citation>
    <scope>NUCLEOTIDE SEQUENCE [LARGE SCALE GENOMIC DNA]</scope>
    <source>
        <strain evidence="7 8">AF19-1AC</strain>
    </source>
</reference>
<dbReference type="SUPFAM" id="SSF53756">
    <property type="entry name" value="UDP-Glycosyltransferase/glycogen phosphorylase"/>
    <property type="match status" value="1"/>
</dbReference>
<keyword evidence="4" id="KW-0808">Transferase</keyword>
<comment type="similarity">
    <text evidence="2">Belongs to the glycosyltransferase 28 family.</text>
</comment>
<dbReference type="EMBL" id="QRWP01000005">
    <property type="protein sequence ID" value="RGT33704.1"/>
    <property type="molecule type" value="Genomic_DNA"/>
</dbReference>
<dbReference type="InterPro" id="IPR007235">
    <property type="entry name" value="Glyco_trans_28_C"/>
</dbReference>
<dbReference type="Proteomes" id="UP000285159">
    <property type="component" value="Unassembled WGS sequence"/>
</dbReference>
<sequence length="161" mass="19029">MYMIKIFVPLGTQKFSFKRLIIALNNLIEKGIYKPEDIVMQSTIYDIKPRFTHVGLIPVNEFNQYIQEAELVITHAGVNSIISCMQREKALLIVPRLYKYKEHIDNHQVEIAQLMEKKYNILVLYDTSHLEEMIQKAKLHKYKKWESHKASLIEAIRKEII</sequence>
<name>A0A412N4Y9_9BACE</name>